<dbReference type="Proteomes" id="UP000237347">
    <property type="component" value="Unassembled WGS sequence"/>
</dbReference>
<proteinExistence type="predicted"/>
<protein>
    <submittedName>
        <fullName evidence="4">Uncharacterized protein</fullName>
    </submittedName>
</protein>
<dbReference type="GO" id="GO:0008725">
    <property type="term" value="F:DNA-3-methyladenine glycosylase activity"/>
    <property type="evidence" value="ECO:0007669"/>
    <property type="project" value="TreeGrafter"/>
</dbReference>
<comment type="caution">
    <text evidence="4">The sequence shown here is derived from an EMBL/GenBank/DDBJ whole genome shotgun (WGS) entry which is preliminary data.</text>
</comment>
<dbReference type="Gene3D" id="1.10.1670.40">
    <property type="match status" value="1"/>
</dbReference>
<evidence type="ECO:0000256" key="1">
    <source>
        <dbReference type="ARBA" id="ARBA00022763"/>
    </source>
</evidence>
<dbReference type="InterPro" id="IPR051912">
    <property type="entry name" value="Alkylbase_DNA_Glycosylase/TA"/>
</dbReference>
<reference evidence="4 5" key="1">
    <citation type="journal article" date="2018" name="Sci. Data">
        <title>The draft genome sequence of cork oak.</title>
        <authorList>
            <person name="Ramos A.M."/>
            <person name="Usie A."/>
            <person name="Barbosa P."/>
            <person name="Barros P.M."/>
            <person name="Capote T."/>
            <person name="Chaves I."/>
            <person name="Simoes F."/>
            <person name="Abreu I."/>
            <person name="Carrasquinho I."/>
            <person name="Faro C."/>
            <person name="Guimaraes J.B."/>
            <person name="Mendonca D."/>
            <person name="Nobrega F."/>
            <person name="Rodrigues L."/>
            <person name="Saibo N.J.M."/>
            <person name="Varela M.C."/>
            <person name="Egas C."/>
            <person name="Matos J."/>
            <person name="Miguel C.M."/>
            <person name="Oliveira M.M."/>
            <person name="Ricardo C.P."/>
            <person name="Goncalves S."/>
        </authorList>
    </citation>
    <scope>NUCLEOTIDE SEQUENCE [LARGE SCALE GENOMIC DNA]</scope>
    <source>
        <strain evidence="5">cv. HL8</strain>
    </source>
</reference>
<dbReference type="GO" id="GO:0005634">
    <property type="term" value="C:nucleus"/>
    <property type="evidence" value="ECO:0007669"/>
    <property type="project" value="TreeGrafter"/>
</dbReference>
<dbReference type="GO" id="GO:0006307">
    <property type="term" value="P:DNA alkylation repair"/>
    <property type="evidence" value="ECO:0007669"/>
    <property type="project" value="TreeGrafter"/>
</dbReference>
<keyword evidence="5" id="KW-1185">Reference proteome</keyword>
<sequence length="285" mass="30939">MGKRSAIHSQSNPKLPPEEPTSPPENPSSSSEIPLPPQKIRKLSSRNKDSQQPEPEPEPQPQVPNSEDSSIAKPSDPTPSETPNTLLPIISVNPLTLDGEIDLALNHLRSSDPLLTSLIDSYRRPSFESDPSPPFLSLTKSILYQQLAPNAAKAIYKRFVSLCGSESEVVPDNVIVVIVVEFYGVSESSNVFKAGCEESSLLGRLDWDGPSLDILPIGEAIGKSNFLNSRSKSSSCFSNDSSPLSLCTKSGVELFRLAITVLVLQGNGFFKKNVLMKDSPIQSWP</sequence>
<dbReference type="EMBL" id="PKMF04000837">
    <property type="protein sequence ID" value="KAK7818255.1"/>
    <property type="molecule type" value="Genomic_DNA"/>
</dbReference>
<keyword evidence="2" id="KW-0234">DNA repair</keyword>
<feature type="region of interest" description="Disordered" evidence="3">
    <location>
        <begin position="1"/>
        <end position="86"/>
    </location>
</feature>
<dbReference type="GO" id="GO:0043916">
    <property type="term" value="F:DNA-7-methylguanine glycosylase activity"/>
    <property type="evidence" value="ECO:0007669"/>
    <property type="project" value="TreeGrafter"/>
</dbReference>
<evidence type="ECO:0000256" key="3">
    <source>
        <dbReference type="SAM" id="MobiDB-lite"/>
    </source>
</evidence>
<name>A0AAW0ITY9_QUESU</name>
<dbReference type="PANTHER" id="PTHR43003:SF8">
    <property type="entry name" value="HHH-GPD DOMAIN-CONTAINING PROTEIN"/>
    <property type="match status" value="1"/>
</dbReference>
<gene>
    <name evidence="4" type="ORF">CFP56_041561</name>
</gene>
<dbReference type="GO" id="GO:0032131">
    <property type="term" value="F:alkylated DNA binding"/>
    <property type="evidence" value="ECO:0007669"/>
    <property type="project" value="TreeGrafter"/>
</dbReference>
<evidence type="ECO:0000313" key="5">
    <source>
        <dbReference type="Proteomes" id="UP000237347"/>
    </source>
</evidence>
<keyword evidence="1" id="KW-0227">DNA damage</keyword>
<dbReference type="GO" id="GO:0006285">
    <property type="term" value="P:base-excision repair, AP site formation"/>
    <property type="evidence" value="ECO:0007669"/>
    <property type="project" value="TreeGrafter"/>
</dbReference>
<accession>A0AAW0ITY9</accession>
<evidence type="ECO:0000313" key="4">
    <source>
        <dbReference type="EMBL" id="KAK7818255.1"/>
    </source>
</evidence>
<dbReference type="GO" id="GO:0032993">
    <property type="term" value="C:protein-DNA complex"/>
    <property type="evidence" value="ECO:0007669"/>
    <property type="project" value="TreeGrafter"/>
</dbReference>
<organism evidence="4 5">
    <name type="scientific">Quercus suber</name>
    <name type="common">Cork oak</name>
    <dbReference type="NCBI Taxonomy" id="58331"/>
    <lineage>
        <taxon>Eukaryota</taxon>
        <taxon>Viridiplantae</taxon>
        <taxon>Streptophyta</taxon>
        <taxon>Embryophyta</taxon>
        <taxon>Tracheophyta</taxon>
        <taxon>Spermatophyta</taxon>
        <taxon>Magnoliopsida</taxon>
        <taxon>eudicotyledons</taxon>
        <taxon>Gunneridae</taxon>
        <taxon>Pentapetalae</taxon>
        <taxon>rosids</taxon>
        <taxon>fabids</taxon>
        <taxon>Fagales</taxon>
        <taxon>Fagaceae</taxon>
        <taxon>Quercus</taxon>
    </lineage>
</organism>
<feature type="compositionally biased region" description="Pro residues" evidence="3">
    <location>
        <begin position="14"/>
        <end position="26"/>
    </location>
</feature>
<evidence type="ECO:0000256" key="2">
    <source>
        <dbReference type="ARBA" id="ARBA00023204"/>
    </source>
</evidence>
<dbReference type="PANTHER" id="PTHR43003">
    <property type="entry name" value="DNA-3-METHYLADENINE GLYCOSYLASE"/>
    <property type="match status" value="1"/>
</dbReference>
<dbReference type="AlphaFoldDB" id="A0AAW0ITY9"/>
<dbReference type="Gene3D" id="1.10.340.30">
    <property type="entry name" value="Hypothetical protein, domain 2"/>
    <property type="match status" value="1"/>
</dbReference>